<evidence type="ECO:0000256" key="1">
    <source>
        <dbReference type="SAM" id="Phobius"/>
    </source>
</evidence>
<keyword evidence="1" id="KW-1133">Transmembrane helix</keyword>
<name>A0A7S7NPA5_PALFE</name>
<keyword evidence="3" id="KW-1185">Reference proteome</keyword>
<dbReference type="RefSeq" id="WP_194448965.1">
    <property type="nucleotide sequence ID" value="NZ_CP063849.1"/>
</dbReference>
<evidence type="ECO:0000313" key="3">
    <source>
        <dbReference type="Proteomes" id="UP000593892"/>
    </source>
</evidence>
<dbReference type="AlphaFoldDB" id="A0A7S7NPA5"/>
<accession>A0A7S7NPA5</accession>
<reference evidence="2 3" key="1">
    <citation type="submission" date="2020-10" db="EMBL/GenBank/DDBJ databases">
        <title>Complete genome sequence of Paludibaculum fermentans P105T, a facultatively anaerobic acidobacterium capable of dissimilatory Fe(III) reduction.</title>
        <authorList>
            <person name="Dedysh S.N."/>
            <person name="Beletsky A.V."/>
            <person name="Kulichevskaya I.S."/>
            <person name="Mardanov A.V."/>
            <person name="Ravin N.V."/>
        </authorList>
    </citation>
    <scope>NUCLEOTIDE SEQUENCE [LARGE SCALE GENOMIC DNA]</scope>
    <source>
        <strain evidence="2 3">P105</strain>
    </source>
</reference>
<feature type="transmembrane region" description="Helical" evidence="1">
    <location>
        <begin position="12"/>
        <end position="33"/>
    </location>
</feature>
<sequence>MRQRLLAAFRESVLFRVGLYLVVPGSILLIWAIANLNRDPNGGVGAIANNLLFSIPLLGAILCLAAGLPLCLFALLTAAFRKR</sequence>
<gene>
    <name evidence="2" type="ORF">IRI77_31780</name>
</gene>
<dbReference type="Proteomes" id="UP000593892">
    <property type="component" value="Chromosome"/>
</dbReference>
<evidence type="ECO:0000313" key="2">
    <source>
        <dbReference type="EMBL" id="QOY87296.1"/>
    </source>
</evidence>
<dbReference type="EMBL" id="CP063849">
    <property type="protein sequence ID" value="QOY87296.1"/>
    <property type="molecule type" value="Genomic_DNA"/>
</dbReference>
<protein>
    <submittedName>
        <fullName evidence="2">Uncharacterized protein</fullName>
    </submittedName>
</protein>
<organism evidence="2 3">
    <name type="scientific">Paludibaculum fermentans</name>
    <dbReference type="NCBI Taxonomy" id="1473598"/>
    <lineage>
        <taxon>Bacteria</taxon>
        <taxon>Pseudomonadati</taxon>
        <taxon>Acidobacteriota</taxon>
        <taxon>Terriglobia</taxon>
        <taxon>Bryobacterales</taxon>
        <taxon>Bryobacteraceae</taxon>
        <taxon>Paludibaculum</taxon>
    </lineage>
</organism>
<proteinExistence type="predicted"/>
<keyword evidence="1" id="KW-0472">Membrane</keyword>
<feature type="transmembrane region" description="Helical" evidence="1">
    <location>
        <begin position="53"/>
        <end position="80"/>
    </location>
</feature>
<keyword evidence="1" id="KW-0812">Transmembrane</keyword>
<dbReference type="KEGG" id="pfer:IRI77_31780"/>